<dbReference type="InterPro" id="IPR051450">
    <property type="entry name" value="Gfo/Idh/MocA_Oxidoreductases"/>
</dbReference>
<proteinExistence type="predicted"/>
<evidence type="ECO:0000313" key="3">
    <source>
        <dbReference type="EMBL" id="SVB23289.1"/>
    </source>
</evidence>
<accession>A0A382CBR6</accession>
<feature type="domain" description="Gfo/Idh/MocA-like oxidoreductase N-terminal" evidence="1">
    <location>
        <begin position="19"/>
        <end position="148"/>
    </location>
</feature>
<evidence type="ECO:0000259" key="2">
    <source>
        <dbReference type="Pfam" id="PF22725"/>
    </source>
</evidence>
<reference evidence="3" key="1">
    <citation type="submission" date="2018-05" db="EMBL/GenBank/DDBJ databases">
        <authorList>
            <person name="Lanie J.A."/>
            <person name="Ng W.-L."/>
            <person name="Kazmierczak K.M."/>
            <person name="Andrzejewski T.M."/>
            <person name="Davidsen T.M."/>
            <person name="Wayne K.J."/>
            <person name="Tettelin H."/>
            <person name="Glass J.I."/>
            <person name="Rusch D."/>
            <person name="Podicherti R."/>
            <person name="Tsui H.-C.T."/>
            <person name="Winkler M.E."/>
        </authorList>
    </citation>
    <scope>NUCLEOTIDE SEQUENCE</scope>
</reference>
<dbReference type="Pfam" id="PF01408">
    <property type="entry name" value="GFO_IDH_MocA"/>
    <property type="match status" value="1"/>
</dbReference>
<dbReference type="Pfam" id="PF22725">
    <property type="entry name" value="GFO_IDH_MocA_C3"/>
    <property type="match status" value="1"/>
</dbReference>
<organism evidence="3">
    <name type="scientific">marine metagenome</name>
    <dbReference type="NCBI Taxonomy" id="408172"/>
    <lineage>
        <taxon>unclassified sequences</taxon>
        <taxon>metagenomes</taxon>
        <taxon>ecological metagenomes</taxon>
    </lineage>
</organism>
<dbReference type="InterPro" id="IPR036291">
    <property type="entry name" value="NAD(P)-bd_dom_sf"/>
</dbReference>
<name>A0A382CBR6_9ZZZZ</name>
<dbReference type="SUPFAM" id="SSF51735">
    <property type="entry name" value="NAD(P)-binding Rossmann-fold domains"/>
    <property type="match status" value="1"/>
</dbReference>
<dbReference type="InterPro" id="IPR055170">
    <property type="entry name" value="GFO_IDH_MocA-like_dom"/>
</dbReference>
<evidence type="ECO:0000259" key="1">
    <source>
        <dbReference type="Pfam" id="PF01408"/>
    </source>
</evidence>
<dbReference type="SUPFAM" id="SSF55347">
    <property type="entry name" value="Glyceraldehyde-3-phosphate dehydrogenase-like, C-terminal domain"/>
    <property type="match status" value="1"/>
</dbReference>
<feature type="non-terminal residue" evidence="3">
    <location>
        <position position="1"/>
    </location>
</feature>
<protein>
    <recommendedName>
        <fullName evidence="4">Gfo/Idh/MocA-like oxidoreductase N-terminal domain-containing protein</fullName>
    </recommendedName>
</protein>
<dbReference type="AlphaFoldDB" id="A0A382CBR6"/>
<feature type="domain" description="GFO/IDH/MocA-like oxidoreductase" evidence="2">
    <location>
        <begin position="196"/>
        <end position="273"/>
    </location>
</feature>
<dbReference type="PANTHER" id="PTHR43377">
    <property type="entry name" value="BILIVERDIN REDUCTASE A"/>
    <property type="match status" value="1"/>
</dbReference>
<dbReference type="PANTHER" id="PTHR43377:SF1">
    <property type="entry name" value="BILIVERDIN REDUCTASE A"/>
    <property type="match status" value="1"/>
</dbReference>
<evidence type="ECO:0008006" key="4">
    <source>
        <dbReference type="Google" id="ProtNLM"/>
    </source>
</evidence>
<dbReference type="Gene3D" id="3.40.50.720">
    <property type="entry name" value="NAD(P)-binding Rossmann-like Domain"/>
    <property type="match status" value="1"/>
</dbReference>
<gene>
    <name evidence="3" type="ORF">METZ01_LOCUS176143</name>
</gene>
<dbReference type="GO" id="GO:0000166">
    <property type="term" value="F:nucleotide binding"/>
    <property type="evidence" value="ECO:0007669"/>
    <property type="project" value="InterPro"/>
</dbReference>
<dbReference type="EMBL" id="UINC01033659">
    <property type="protein sequence ID" value="SVB23289.1"/>
    <property type="molecule type" value="Genomic_DNA"/>
</dbReference>
<dbReference type="Gene3D" id="3.30.360.10">
    <property type="entry name" value="Dihydrodipicolinate Reductase, domain 2"/>
    <property type="match status" value="1"/>
</dbReference>
<dbReference type="InterPro" id="IPR000683">
    <property type="entry name" value="Gfo/Idh/MocA-like_OxRdtase_N"/>
</dbReference>
<sequence length="396" mass="44044">VFWVTDVAGQHQGYEMIQLRVGILGVGQRGLQHLGELWSFQKTGLIRVTALCDAWADNLSTAKIQSYIPEYHSEGVSLHTSFQEMVSEDIIDVLYICLPPGSHNGEVVVAARSGIHVFVEKPMSLYYDEAVEMEEAIKTSGVISTVGFQQRYDSRNVAVREFLKNRRIVLLSSTSHGSLENHSTKHTHTEEVGGPANRVWTANFAWSGSAVVEGGIHTVDLMRYWCGDIAWVQSVYVLRDEADIENDGDNPCVCVVNFGFRNGAVGTLHISKLRRVFHGSGDQIILWDHGHISFDSDGPVAHYYDGPYPLEQPPAPAETRHPVLTKAHNVPLGGINQVFINAIADNRPESIKSPFSEAMNSLAAVLAANLSHELEGERIELQRFAKDERYHSFRNK</sequence>